<accession>A0A9P6XNI8</accession>
<dbReference type="EMBL" id="JAANIU010015928">
    <property type="protein sequence ID" value="KAG1529221.1"/>
    <property type="molecule type" value="Genomic_DNA"/>
</dbReference>
<dbReference type="Proteomes" id="UP000740926">
    <property type="component" value="Unassembled WGS sequence"/>
</dbReference>
<name>A0A9P6XNI8_9FUNG</name>
<evidence type="ECO:0000313" key="2">
    <source>
        <dbReference type="Proteomes" id="UP000740926"/>
    </source>
</evidence>
<gene>
    <name evidence="1" type="ORF">G6F50_018144</name>
</gene>
<reference evidence="1 2" key="1">
    <citation type="journal article" date="2020" name="Microb. Genom.">
        <title>Genetic diversity of clinical and environmental Mucorales isolates obtained from an investigation of mucormycosis cases among solid organ transplant recipients.</title>
        <authorList>
            <person name="Nguyen M.H."/>
            <person name="Kaul D."/>
            <person name="Muto C."/>
            <person name="Cheng S.J."/>
            <person name="Richter R.A."/>
            <person name="Bruno V.M."/>
            <person name="Liu G."/>
            <person name="Beyhan S."/>
            <person name="Sundermann A.J."/>
            <person name="Mounaud S."/>
            <person name="Pasculle A.W."/>
            <person name="Nierman W.C."/>
            <person name="Driscoll E."/>
            <person name="Cumbie R."/>
            <person name="Clancy C.J."/>
            <person name="Dupont C.L."/>
        </authorList>
    </citation>
    <scope>NUCLEOTIDE SEQUENCE [LARGE SCALE GENOMIC DNA]</scope>
    <source>
        <strain evidence="1 2">GL24</strain>
    </source>
</reference>
<organism evidence="1 2">
    <name type="scientific">Rhizopus delemar</name>
    <dbReference type="NCBI Taxonomy" id="936053"/>
    <lineage>
        <taxon>Eukaryota</taxon>
        <taxon>Fungi</taxon>
        <taxon>Fungi incertae sedis</taxon>
        <taxon>Mucoromycota</taxon>
        <taxon>Mucoromycotina</taxon>
        <taxon>Mucoromycetes</taxon>
        <taxon>Mucorales</taxon>
        <taxon>Mucorineae</taxon>
        <taxon>Rhizopodaceae</taxon>
        <taxon>Rhizopus</taxon>
    </lineage>
</organism>
<proteinExistence type="predicted"/>
<dbReference type="AlphaFoldDB" id="A0A9P6XNI8"/>
<comment type="caution">
    <text evidence="1">The sequence shown here is derived from an EMBL/GenBank/DDBJ whole genome shotgun (WGS) entry which is preliminary data.</text>
</comment>
<evidence type="ECO:0000313" key="1">
    <source>
        <dbReference type="EMBL" id="KAG1529221.1"/>
    </source>
</evidence>
<sequence>MVDQDQVGAAGIGRRLDLVQLAAADQGRRVGTVQACGDRRGDAGPSRAGQITELFQHIIFQLAEMRLDQQGVFALLRAVKHSPLRYYSSASSPA</sequence>
<keyword evidence="2" id="KW-1185">Reference proteome</keyword>
<protein>
    <submittedName>
        <fullName evidence="1">Uncharacterized protein</fullName>
    </submittedName>
</protein>